<keyword evidence="1" id="KW-0472">Membrane</keyword>
<dbReference type="PANTHER" id="PTHR11319:SF35">
    <property type="entry name" value="OUTER MEMBRANE PROTEIN PMPC-RELATED"/>
    <property type="match status" value="1"/>
</dbReference>
<dbReference type="EMBL" id="HBKR01017499">
    <property type="protein sequence ID" value="CAE2305942.1"/>
    <property type="molecule type" value="Transcribed_RNA"/>
</dbReference>
<evidence type="ECO:0000256" key="2">
    <source>
        <dbReference type="SAM" id="SignalP"/>
    </source>
</evidence>
<feature type="chain" id="PRO_5031497681" description="Right handed beta helix domain-containing protein" evidence="2">
    <location>
        <begin position="21"/>
        <end position="734"/>
    </location>
</feature>
<keyword evidence="1" id="KW-1133">Transmembrane helix</keyword>
<sequence>MALRGYLLLLSLLFVGSVFGAVYVSNDGSDDNGDGTESSPYQTIHHAMKQIEGGGGDIILLGDTLDADGNSDLTATAPLIISGSSTSQKISIDLGQSTFMTTSFASLSLANIDFSDGTQVVIGDTTDDFDLTLNNCNFEANVVAKGKGTSGAVSVTSGGSAKVTIDSCTFTSNSLAAGNGGAVYISASNESTINIVGSSFVQNSVSGNGGAVYISVPTKSSVDVECNFQTQVFKQNIAGGSTGSSSMGGAFYVEGTGGDSDEETSFVMMTLKGCTLEGNSASVAGGALALSAVSIEMESTNVINNTVLSEEREGKGGAVYVFDGAFNTNSEAFFIRNTAPNGGGLYMEDGWGGLAKEAFFDDNIGTLTGMQVYIETKDVLTFDGCDFSCQQEYCSESVNGIVVGNSSLVNINNVYHDPETDTTFLDSLELHEAATVLFEEYAVGPSAAPLLEIYRLVMGENSNLAPNAPLTISANGSFQMTGGRIEIVTANKYDLTIEDGAMLRVEASDQVAEFPHYNIIFKKNATGNFGSVFRAEGNDVIAEEKSYLTFHHSSVLHSDTFQVSGTVEVPSWNAPNFEPRVISNVSLLAEGNFIIDLNVGDSNTGIFAEQMCFAGGAVTMNAGKGTLSKDKKYAMIFFSENICDKEPETTGITGESGYGADDVNFYVNSTELYMSTGSDKGGGLGAGAVVGIIVAIVVVLGLAAVAGFFYVRHKRNSYDVLAGGTERGSTFDYQ</sequence>
<dbReference type="AlphaFoldDB" id="A0A7S4KUH3"/>
<keyword evidence="1" id="KW-0812">Transmembrane</keyword>
<dbReference type="SUPFAM" id="SSF51126">
    <property type="entry name" value="Pectin lyase-like"/>
    <property type="match status" value="1"/>
</dbReference>
<reference evidence="3" key="1">
    <citation type="submission" date="2021-01" db="EMBL/GenBank/DDBJ databases">
        <authorList>
            <person name="Corre E."/>
            <person name="Pelletier E."/>
            <person name="Niang G."/>
            <person name="Scheremetjew M."/>
            <person name="Finn R."/>
            <person name="Kale V."/>
            <person name="Holt S."/>
            <person name="Cochrane G."/>
            <person name="Meng A."/>
            <person name="Brown T."/>
            <person name="Cohen L."/>
        </authorList>
    </citation>
    <scope>NUCLEOTIDE SEQUENCE</scope>
    <source>
        <strain evidence="3">SoJaBio B1-5/56/2</strain>
    </source>
</reference>
<proteinExistence type="predicted"/>
<evidence type="ECO:0000313" key="3">
    <source>
        <dbReference type="EMBL" id="CAE2305942.1"/>
    </source>
</evidence>
<organism evidence="3">
    <name type="scientific">Paramoeba aestuarina</name>
    <dbReference type="NCBI Taxonomy" id="180227"/>
    <lineage>
        <taxon>Eukaryota</taxon>
        <taxon>Amoebozoa</taxon>
        <taxon>Discosea</taxon>
        <taxon>Flabellinia</taxon>
        <taxon>Dactylopodida</taxon>
        <taxon>Paramoebidae</taxon>
        <taxon>Paramoeba</taxon>
    </lineage>
</organism>
<dbReference type="Gene3D" id="3.30.1910.20">
    <property type="entry name" value="asparaginyl-tRNA synthetase, N-terminal domain"/>
    <property type="match status" value="1"/>
</dbReference>
<evidence type="ECO:0000256" key="1">
    <source>
        <dbReference type="SAM" id="Phobius"/>
    </source>
</evidence>
<dbReference type="InterPro" id="IPR011050">
    <property type="entry name" value="Pectin_lyase_fold/virulence"/>
</dbReference>
<dbReference type="PANTHER" id="PTHR11319">
    <property type="entry name" value="G PROTEIN-COUPLED RECEPTOR-RELATED"/>
    <property type="match status" value="1"/>
</dbReference>
<accession>A0A7S4KUH3</accession>
<gene>
    <name evidence="3" type="ORF">NAES01612_LOCUS11572</name>
</gene>
<evidence type="ECO:0008006" key="4">
    <source>
        <dbReference type="Google" id="ProtNLM"/>
    </source>
</evidence>
<protein>
    <recommendedName>
        <fullName evidence="4">Right handed beta helix domain-containing protein</fullName>
    </recommendedName>
</protein>
<feature type="transmembrane region" description="Helical" evidence="1">
    <location>
        <begin position="684"/>
        <end position="711"/>
    </location>
</feature>
<keyword evidence="2" id="KW-0732">Signal</keyword>
<feature type="signal peptide" evidence="2">
    <location>
        <begin position="1"/>
        <end position="20"/>
    </location>
</feature>
<name>A0A7S4KUH3_9EUKA</name>